<reference evidence="1" key="1">
    <citation type="submission" date="2020-12" db="EMBL/GenBank/DDBJ databases">
        <title>WGS assembly of Carya illinoinensis cv. Pawnee.</title>
        <authorList>
            <person name="Platts A."/>
            <person name="Shu S."/>
            <person name="Wright S."/>
            <person name="Barry K."/>
            <person name="Edger P."/>
            <person name="Pires J.C."/>
            <person name="Schmutz J."/>
        </authorList>
    </citation>
    <scope>NUCLEOTIDE SEQUENCE</scope>
    <source>
        <tissue evidence="1">Leaf</tissue>
    </source>
</reference>
<gene>
    <name evidence="1" type="ORF">CIPAW_06G010200</name>
</gene>
<dbReference type="EMBL" id="CM031814">
    <property type="protein sequence ID" value="KAG6649959.1"/>
    <property type="molecule type" value="Genomic_DNA"/>
</dbReference>
<evidence type="ECO:0000313" key="1">
    <source>
        <dbReference type="EMBL" id="KAG6649959.1"/>
    </source>
</evidence>
<proteinExistence type="predicted"/>
<organism evidence="1 2">
    <name type="scientific">Carya illinoinensis</name>
    <name type="common">Pecan</name>
    <dbReference type="NCBI Taxonomy" id="32201"/>
    <lineage>
        <taxon>Eukaryota</taxon>
        <taxon>Viridiplantae</taxon>
        <taxon>Streptophyta</taxon>
        <taxon>Embryophyta</taxon>
        <taxon>Tracheophyta</taxon>
        <taxon>Spermatophyta</taxon>
        <taxon>Magnoliopsida</taxon>
        <taxon>eudicotyledons</taxon>
        <taxon>Gunneridae</taxon>
        <taxon>Pentapetalae</taxon>
        <taxon>rosids</taxon>
        <taxon>fabids</taxon>
        <taxon>Fagales</taxon>
        <taxon>Juglandaceae</taxon>
        <taxon>Carya</taxon>
    </lineage>
</organism>
<dbReference type="AlphaFoldDB" id="A0A8T1PZH9"/>
<protein>
    <submittedName>
        <fullName evidence="1">Uncharacterized protein</fullName>
    </submittedName>
</protein>
<sequence length="30" mass="3711">MKSHEFLNDFLGSVNFCRFLKYRIIFIFPK</sequence>
<dbReference type="Proteomes" id="UP000811609">
    <property type="component" value="Chromosome 6"/>
</dbReference>
<evidence type="ECO:0000313" key="2">
    <source>
        <dbReference type="Proteomes" id="UP000811609"/>
    </source>
</evidence>
<name>A0A8T1PZH9_CARIL</name>
<keyword evidence="2" id="KW-1185">Reference proteome</keyword>
<accession>A0A8T1PZH9</accession>
<comment type="caution">
    <text evidence="1">The sequence shown here is derived from an EMBL/GenBank/DDBJ whole genome shotgun (WGS) entry which is preliminary data.</text>
</comment>